<keyword evidence="2" id="KW-1185">Reference proteome</keyword>
<dbReference type="Gene3D" id="3.80.10.10">
    <property type="entry name" value="Ribonuclease Inhibitor"/>
    <property type="match status" value="1"/>
</dbReference>
<protein>
    <submittedName>
        <fullName evidence="1">Uncharacterized protein</fullName>
    </submittedName>
</protein>
<dbReference type="SUPFAM" id="SSF52047">
    <property type="entry name" value="RNI-like"/>
    <property type="match status" value="1"/>
</dbReference>
<evidence type="ECO:0000313" key="2">
    <source>
        <dbReference type="Proteomes" id="UP001276659"/>
    </source>
</evidence>
<proteinExistence type="predicted"/>
<accession>A0AAD9Z7G7</accession>
<reference evidence="1" key="1">
    <citation type="submission" date="2022-11" db="EMBL/GenBank/DDBJ databases">
        <title>Chromosomal genome sequence assembly and mating type (MAT) locus characterization of the leprose asexual lichenized fungus Lepraria neglecta (Nyl.) Erichsen.</title>
        <authorList>
            <person name="Allen J.L."/>
            <person name="Pfeffer B."/>
        </authorList>
    </citation>
    <scope>NUCLEOTIDE SEQUENCE</scope>
    <source>
        <strain evidence="1">Allen 5258</strain>
    </source>
</reference>
<dbReference type="Proteomes" id="UP001276659">
    <property type="component" value="Unassembled WGS sequence"/>
</dbReference>
<dbReference type="InterPro" id="IPR032675">
    <property type="entry name" value="LRR_dom_sf"/>
</dbReference>
<dbReference type="EMBL" id="JASNWA010000007">
    <property type="protein sequence ID" value="KAK3172985.1"/>
    <property type="molecule type" value="Genomic_DNA"/>
</dbReference>
<sequence length="382" mass="43130">MASLQILAAAAEYISIYQYQNQNTAARLTERMADNNLSQMPNEILIGIITSLYEASPDGTTSCAAPIDPLSKTNKRFRALSMPSIFQHVTVTDASGLRITEMKASPAFTVHVKSFKFDITYYFPFLAPGLVSMLSQMPKLKQLELRVPESHIQIFESFARMIILPTVETLIVGPYCEFMIAKCPNIQTLANNLERGTAWLKASEVQKTCRGNHKSSLPLIKAAAKAPYLRHLDLTENWNAPLLRLIVKTLSHLPSLAMQGRFTSMITNWISIMRGFTKLQHLAMEELGVGPSDRCYFTHEEVAGRQEMYAKLVFDVFDLGSHVLKDLWMGETLRFELVGRVRTVIPEPNMLGVLSDEQIQLKRFEERRPAVGEYLRVQKESA</sequence>
<gene>
    <name evidence="1" type="ORF">OEA41_006313</name>
</gene>
<evidence type="ECO:0000313" key="1">
    <source>
        <dbReference type="EMBL" id="KAK3172985.1"/>
    </source>
</evidence>
<dbReference type="AlphaFoldDB" id="A0AAD9Z7G7"/>
<organism evidence="1 2">
    <name type="scientific">Lepraria neglecta</name>
    <dbReference type="NCBI Taxonomy" id="209136"/>
    <lineage>
        <taxon>Eukaryota</taxon>
        <taxon>Fungi</taxon>
        <taxon>Dikarya</taxon>
        <taxon>Ascomycota</taxon>
        <taxon>Pezizomycotina</taxon>
        <taxon>Lecanoromycetes</taxon>
        <taxon>OSLEUM clade</taxon>
        <taxon>Lecanoromycetidae</taxon>
        <taxon>Lecanorales</taxon>
        <taxon>Lecanorineae</taxon>
        <taxon>Stereocaulaceae</taxon>
        <taxon>Lepraria</taxon>
    </lineage>
</organism>
<name>A0AAD9Z7G7_9LECA</name>
<comment type="caution">
    <text evidence="1">The sequence shown here is derived from an EMBL/GenBank/DDBJ whole genome shotgun (WGS) entry which is preliminary data.</text>
</comment>